<evidence type="ECO:0000313" key="1">
    <source>
        <dbReference type="EMBL" id="PVU97853.1"/>
    </source>
</evidence>
<sequence>MVQVKKIKIKKKWLQLKELIKKKWLHVFVQYKTQKIAKGFTLPGINPQNQLLLMSNSDNSITRALKLQDTQKTQDANLELLKDITDKMQKLDTISMLAYTTLSDKTDRHKTTISEIKAELDAIYVKTRRIRNKLNKKVGTTCTKYAK</sequence>
<dbReference type="Proteomes" id="UP000245383">
    <property type="component" value="Unassembled WGS sequence"/>
</dbReference>
<keyword evidence="2" id="KW-1185">Reference proteome</keyword>
<comment type="caution">
    <text evidence="1">The sequence shown here is derived from an EMBL/GenBank/DDBJ whole genome shotgun (WGS) entry which is preliminary data.</text>
</comment>
<name>A0A2T9YZU7_9FUNG</name>
<proteinExistence type="predicted"/>
<accession>A0A2T9YZU7</accession>
<reference evidence="1 2" key="1">
    <citation type="journal article" date="2018" name="MBio">
        <title>Comparative Genomics Reveals the Core Gene Toolbox for the Fungus-Insect Symbiosis.</title>
        <authorList>
            <person name="Wang Y."/>
            <person name="Stata M."/>
            <person name="Wang W."/>
            <person name="Stajich J.E."/>
            <person name="White M.M."/>
            <person name="Moncalvo J.M."/>
        </authorList>
    </citation>
    <scope>NUCLEOTIDE SEQUENCE [LARGE SCALE GENOMIC DNA]</scope>
    <source>
        <strain evidence="1 2">SWE-8-4</strain>
    </source>
</reference>
<dbReference type="EMBL" id="MBFR01000006">
    <property type="protein sequence ID" value="PVU97853.1"/>
    <property type="molecule type" value="Genomic_DNA"/>
</dbReference>
<gene>
    <name evidence="1" type="ORF">BB561_000241</name>
</gene>
<organism evidence="1 2">
    <name type="scientific">Smittium simulii</name>
    <dbReference type="NCBI Taxonomy" id="133385"/>
    <lineage>
        <taxon>Eukaryota</taxon>
        <taxon>Fungi</taxon>
        <taxon>Fungi incertae sedis</taxon>
        <taxon>Zoopagomycota</taxon>
        <taxon>Kickxellomycotina</taxon>
        <taxon>Harpellomycetes</taxon>
        <taxon>Harpellales</taxon>
        <taxon>Legeriomycetaceae</taxon>
        <taxon>Smittium</taxon>
    </lineage>
</organism>
<dbReference type="AlphaFoldDB" id="A0A2T9YZU7"/>
<evidence type="ECO:0000313" key="2">
    <source>
        <dbReference type="Proteomes" id="UP000245383"/>
    </source>
</evidence>
<protein>
    <submittedName>
        <fullName evidence="1">Uncharacterized protein</fullName>
    </submittedName>
</protein>